<dbReference type="EMBL" id="FNCV01000015">
    <property type="protein sequence ID" value="SDH83795.1"/>
    <property type="molecule type" value="Genomic_DNA"/>
</dbReference>
<gene>
    <name evidence="1" type="ORF">SAMN05421742_11521</name>
</gene>
<proteinExistence type="predicted"/>
<organism evidence="1 2">
    <name type="scientific">Roseospirillum parvum</name>
    <dbReference type="NCBI Taxonomy" id="83401"/>
    <lineage>
        <taxon>Bacteria</taxon>
        <taxon>Pseudomonadati</taxon>
        <taxon>Pseudomonadota</taxon>
        <taxon>Alphaproteobacteria</taxon>
        <taxon>Rhodospirillales</taxon>
        <taxon>Rhodospirillaceae</taxon>
        <taxon>Roseospirillum</taxon>
    </lineage>
</organism>
<sequence>MTDRHGLRALLFDLDGTIADTEELHRQAFNDAFEAHHLPHRWSPGLYRRLLRIPGGRERLSHFLDGAEATLSPASRDDLAGRLHAFKTERYRAHIAAGDLAPRPGVVRLMAEARAAGLCVGVVTTSHRHATKAVLKAVVPEVIFSTLITGERVSAKKPHPEAYLKALDQLEMTADQAVAVEDSEPGLAAARAAGLRCVITLNRWTQGGDFAAAGLVADDLDHGPDGQPITLATLATPQRWM</sequence>
<dbReference type="Gene3D" id="1.10.150.240">
    <property type="entry name" value="Putative phosphatase, domain 2"/>
    <property type="match status" value="1"/>
</dbReference>
<dbReference type="InterPro" id="IPR036412">
    <property type="entry name" value="HAD-like_sf"/>
</dbReference>
<dbReference type="AlphaFoldDB" id="A0A1G8FNU5"/>
<dbReference type="SUPFAM" id="SSF56784">
    <property type="entry name" value="HAD-like"/>
    <property type="match status" value="1"/>
</dbReference>
<reference evidence="2" key="1">
    <citation type="submission" date="2016-10" db="EMBL/GenBank/DDBJ databases">
        <authorList>
            <person name="Varghese N."/>
            <person name="Submissions S."/>
        </authorList>
    </citation>
    <scope>NUCLEOTIDE SEQUENCE [LARGE SCALE GENOMIC DNA]</scope>
    <source>
        <strain evidence="2">930I</strain>
    </source>
</reference>
<dbReference type="InterPro" id="IPR044999">
    <property type="entry name" value="CbbY-like"/>
</dbReference>
<accession>A0A1G8FNU5</accession>
<dbReference type="Proteomes" id="UP000217076">
    <property type="component" value="Unassembled WGS sequence"/>
</dbReference>
<dbReference type="Gene3D" id="3.40.50.1000">
    <property type="entry name" value="HAD superfamily/HAD-like"/>
    <property type="match status" value="1"/>
</dbReference>
<dbReference type="InterPro" id="IPR041492">
    <property type="entry name" value="HAD_2"/>
</dbReference>
<dbReference type="PANTHER" id="PTHR42896">
    <property type="entry name" value="XYLULOSE-1,5-BISPHOSPHATE (XUBP) PHOSPHATASE"/>
    <property type="match status" value="1"/>
</dbReference>
<dbReference type="RefSeq" id="WP_218119572.1">
    <property type="nucleotide sequence ID" value="NZ_FNCV01000015.1"/>
</dbReference>
<dbReference type="Pfam" id="PF13419">
    <property type="entry name" value="HAD_2"/>
    <property type="match status" value="1"/>
</dbReference>
<dbReference type="STRING" id="83401.SAMN05421742_11521"/>
<dbReference type="NCBIfam" id="TIGR01509">
    <property type="entry name" value="HAD-SF-IA-v3"/>
    <property type="match status" value="1"/>
</dbReference>
<dbReference type="PRINTS" id="PR00413">
    <property type="entry name" value="HADHALOGNASE"/>
</dbReference>
<dbReference type="GO" id="GO:0016787">
    <property type="term" value="F:hydrolase activity"/>
    <property type="evidence" value="ECO:0007669"/>
    <property type="project" value="InterPro"/>
</dbReference>
<dbReference type="SFLD" id="SFLDS00003">
    <property type="entry name" value="Haloacid_Dehalogenase"/>
    <property type="match status" value="1"/>
</dbReference>
<dbReference type="InterPro" id="IPR023198">
    <property type="entry name" value="PGP-like_dom2"/>
</dbReference>
<protein>
    <submittedName>
        <fullName evidence="1">Haloacid dehalogenase superfamily, subfamily IA, variant 3 with third motif having DD or ED</fullName>
    </submittedName>
</protein>
<name>A0A1G8FNU5_9PROT</name>
<dbReference type="InterPro" id="IPR023214">
    <property type="entry name" value="HAD_sf"/>
</dbReference>
<evidence type="ECO:0000313" key="1">
    <source>
        <dbReference type="EMBL" id="SDH83795.1"/>
    </source>
</evidence>
<dbReference type="SFLD" id="SFLDG01129">
    <property type="entry name" value="C1.5:_HAD__Beta-PGM__Phosphata"/>
    <property type="match status" value="1"/>
</dbReference>
<dbReference type="PANTHER" id="PTHR42896:SF2">
    <property type="entry name" value="CBBY-LIKE PROTEIN"/>
    <property type="match status" value="1"/>
</dbReference>
<dbReference type="InterPro" id="IPR006439">
    <property type="entry name" value="HAD-SF_hydro_IA"/>
</dbReference>
<evidence type="ECO:0000313" key="2">
    <source>
        <dbReference type="Proteomes" id="UP000217076"/>
    </source>
</evidence>
<keyword evidence="2" id="KW-1185">Reference proteome</keyword>